<evidence type="ECO:0000256" key="6">
    <source>
        <dbReference type="ARBA" id="ARBA00023157"/>
    </source>
</evidence>
<evidence type="ECO:0000256" key="8">
    <source>
        <dbReference type="SAM" id="Phobius"/>
    </source>
</evidence>
<dbReference type="GO" id="GO:0004930">
    <property type="term" value="F:G protein-coupled receptor activity"/>
    <property type="evidence" value="ECO:0007669"/>
    <property type="project" value="InterPro"/>
</dbReference>
<dbReference type="InterPro" id="IPR017981">
    <property type="entry name" value="GPCR_2-like_7TM"/>
</dbReference>
<dbReference type="InterPro" id="IPR051587">
    <property type="entry name" value="Adhesion_GPCR"/>
</dbReference>
<dbReference type="PRINTS" id="PR00249">
    <property type="entry name" value="GPCRSECRETIN"/>
</dbReference>
<dbReference type="Proteomes" id="UP000694621">
    <property type="component" value="Unplaced"/>
</dbReference>
<feature type="transmembrane region" description="Helical" evidence="8">
    <location>
        <begin position="412"/>
        <end position="436"/>
    </location>
</feature>
<evidence type="ECO:0000313" key="11">
    <source>
        <dbReference type="Ensembl" id="ENSAMXP00005020504.1"/>
    </source>
</evidence>
<dbReference type="AlphaFoldDB" id="A0A8B9JET3"/>
<comment type="subcellular location">
    <subcellularLocation>
        <location evidence="1">Membrane</location>
        <topology evidence="1">Multi-pass membrane protein</topology>
    </subcellularLocation>
</comment>
<reference evidence="11" key="1">
    <citation type="submission" date="2025-08" db="UniProtKB">
        <authorList>
            <consortium name="Ensembl"/>
        </authorList>
    </citation>
    <scope>IDENTIFICATION</scope>
</reference>
<keyword evidence="4 8" id="KW-1133">Transmembrane helix</keyword>
<comment type="similarity">
    <text evidence="2">Belongs to the G-protein coupled receptor 2 family. Adhesion G-protein coupled receptor (ADGR) subfamily.</text>
</comment>
<feature type="transmembrane region" description="Helical" evidence="8">
    <location>
        <begin position="456"/>
        <end position="480"/>
    </location>
</feature>
<evidence type="ECO:0000259" key="9">
    <source>
        <dbReference type="PROSITE" id="PS50221"/>
    </source>
</evidence>
<dbReference type="SMART" id="SM00303">
    <property type="entry name" value="GPS"/>
    <property type="match status" value="1"/>
</dbReference>
<name>A0A8B9JET3_ASTMX</name>
<dbReference type="PROSITE" id="PS50261">
    <property type="entry name" value="G_PROTEIN_RECEP_F2_4"/>
    <property type="match status" value="1"/>
</dbReference>
<keyword evidence="7" id="KW-0325">Glycoprotein</keyword>
<keyword evidence="5 8" id="KW-0472">Membrane</keyword>
<dbReference type="InterPro" id="IPR057244">
    <property type="entry name" value="GAIN_B"/>
</dbReference>
<dbReference type="GO" id="GO:0007166">
    <property type="term" value="P:cell surface receptor signaling pathway"/>
    <property type="evidence" value="ECO:0007669"/>
    <property type="project" value="InterPro"/>
</dbReference>
<dbReference type="PROSITE" id="PS50221">
    <property type="entry name" value="GAIN_B"/>
    <property type="match status" value="1"/>
</dbReference>
<dbReference type="InterPro" id="IPR000203">
    <property type="entry name" value="GPS"/>
</dbReference>
<dbReference type="Pfam" id="PF01825">
    <property type="entry name" value="GPS"/>
    <property type="match status" value="1"/>
</dbReference>
<feature type="transmembrane region" description="Helical" evidence="8">
    <location>
        <begin position="343"/>
        <end position="362"/>
    </location>
</feature>
<dbReference type="Ensembl" id="ENSAMXT00005022664.1">
    <property type="protein sequence ID" value="ENSAMXP00005020504.1"/>
    <property type="gene ID" value="ENSAMXG00005010611.1"/>
</dbReference>
<evidence type="ECO:0000256" key="4">
    <source>
        <dbReference type="ARBA" id="ARBA00022989"/>
    </source>
</evidence>
<evidence type="ECO:0000256" key="1">
    <source>
        <dbReference type="ARBA" id="ARBA00004141"/>
    </source>
</evidence>
<feature type="transmembrane region" description="Helical" evidence="8">
    <location>
        <begin position="299"/>
        <end position="322"/>
    </location>
</feature>
<evidence type="ECO:0000313" key="12">
    <source>
        <dbReference type="Proteomes" id="UP000694621"/>
    </source>
</evidence>
<dbReference type="InterPro" id="IPR000832">
    <property type="entry name" value="GPCR_2_secretin-like"/>
</dbReference>
<feature type="domain" description="GAIN-B" evidence="9">
    <location>
        <begin position="134"/>
        <end position="293"/>
    </location>
</feature>
<feature type="transmembrane region" description="Helical" evidence="8">
    <location>
        <begin position="565"/>
        <end position="583"/>
    </location>
</feature>
<organism evidence="11 12">
    <name type="scientific">Astyanax mexicanus</name>
    <name type="common">Blind cave fish</name>
    <name type="synonym">Astyanax fasciatus mexicanus</name>
    <dbReference type="NCBI Taxonomy" id="7994"/>
    <lineage>
        <taxon>Eukaryota</taxon>
        <taxon>Metazoa</taxon>
        <taxon>Chordata</taxon>
        <taxon>Craniata</taxon>
        <taxon>Vertebrata</taxon>
        <taxon>Euteleostomi</taxon>
        <taxon>Actinopterygii</taxon>
        <taxon>Neopterygii</taxon>
        <taxon>Teleostei</taxon>
        <taxon>Ostariophysi</taxon>
        <taxon>Characiformes</taxon>
        <taxon>Characoidei</taxon>
        <taxon>Acestrorhamphidae</taxon>
        <taxon>Acestrorhamphinae</taxon>
        <taxon>Astyanax</taxon>
    </lineage>
</organism>
<feature type="transmembrane region" description="Helical" evidence="8">
    <location>
        <begin position="500"/>
        <end position="519"/>
    </location>
</feature>
<proteinExistence type="inferred from homology"/>
<dbReference type="Pfam" id="PF00002">
    <property type="entry name" value="7tm_2"/>
    <property type="match status" value="1"/>
</dbReference>
<evidence type="ECO:0000256" key="2">
    <source>
        <dbReference type="ARBA" id="ARBA00007343"/>
    </source>
</evidence>
<evidence type="ECO:0000256" key="7">
    <source>
        <dbReference type="ARBA" id="ARBA00023180"/>
    </source>
</evidence>
<feature type="transmembrane region" description="Helical" evidence="8">
    <location>
        <begin position="531"/>
        <end position="553"/>
    </location>
</feature>
<dbReference type="GO" id="GO:0007189">
    <property type="term" value="P:adenylate cyclase-activating G protein-coupled receptor signaling pathway"/>
    <property type="evidence" value="ECO:0007669"/>
    <property type="project" value="TreeGrafter"/>
</dbReference>
<keyword evidence="6" id="KW-1015">Disulfide bond</keyword>
<sequence>MCNNGNWEVIDNNCVLRVFQVLKEQSQGLDINNVKPFVEEVTQTTKNHTNDVISSTANIATIITLLNSIANVSKNVTIDENVIKNFLETVEVISSAETNKTWETLNSQPVSQGNSSLLLLSLENIVKITSDNISNFATSTNTITFTKATIIDQPFNETFGNHSEASLFIPSTNLTKNLTITALAFFSLSNILPSRNTSVNDTTVNTISGIIVMVSPSQNESDVTFKFKKLLTQKNSKTLANPECVFWNFSLYNNIGGWDSYGCKLTEDFPGNVTCECNHTTSFSILMSPLNEDSLSLTIITYVGLSVSVLSLVVFLLIEIIFWKPLTSSQTNSPMLYLRHVSMVNIALSLLIADIWLIAGVTDKLETNPACHAVIFFIHFFYLAVFFWMLVSAILLLYSVIVVFTNMSKTSLMAISFSVGYGAPLIIAVITVASTAGRGKYIRKDACWLQWDDSRALLAFAFPVLAIVFTNFVVMIVVLYKMLKKRVGERTSDEKNSMAVIARFVAVLTPILGLTWGFGLGTITSPGTVELHYLFAILNSLQGFFITVFGFLFDKKVGVLIKVTEMLVVYFMFFCFFFCRFPRLSDRN</sequence>
<accession>A0A8B9JET3</accession>
<evidence type="ECO:0000256" key="3">
    <source>
        <dbReference type="ARBA" id="ARBA00022692"/>
    </source>
</evidence>
<dbReference type="InterPro" id="IPR046338">
    <property type="entry name" value="GAIN_dom_sf"/>
</dbReference>
<dbReference type="PANTHER" id="PTHR45813">
    <property type="entry name" value="IG-LIKE DOMAIN-CONTAINING PROTEIN"/>
    <property type="match status" value="1"/>
</dbReference>
<dbReference type="PANTHER" id="PTHR45813:SF4">
    <property type="entry name" value="ADHESION G PROTEIN-COUPLED RECEPTOR F5"/>
    <property type="match status" value="1"/>
</dbReference>
<dbReference type="Gene3D" id="2.60.220.50">
    <property type="match status" value="1"/>
</dbReference>
<feature type="transmembrane region" description="Helical" evidence="8">
    <location>
        <begin position="374"/>
        <end position="400"/>
    </location>
</feature>
<protein>
    <submittedName>
        <fullName evidence="11">Uncharacterized protein</fullName>
    </submittedName>
</protein>
<evidence type="ECO:0000259" key="10">
    <source>
        <dbReference type="PROSITE" id="PS50261"/>
    </source>
</evidence>
<dbReference type="FunFam" id="1.20.1070.10:FF:000058">
    <property type="entry name" value="Adhesion G protein-coupled receptor F5"/>
    <property type="match status" value="1"/>
</dbReference>
<dbReference type="Gene3D" id="1.20.1070.10">
    <property type="entry name" value="Rhodopsin 7-helix transmembrane proteins"/>
    <property type="match status" value="1"/>
</dbReference>
<feature type="domain" description="G-protein coupled receptors family 2 profile 2" evidence="10">
    <location>
        <begin position="297"/>
        <end position="554"/>
    </location>
</feature>
<evidence type="ECO:0000256" key="5">
    <source>
        <dbReference type="ARBA" id="ARBA00023136"/>
    </source>
</evidence>
<dbReference type="GO" id="GO:0016020">
    <property type="term" value="C:membrane"/>
    <property type="evidence" value="ECO:0007669"/>
    <property type="project" value="UniProtKB-SubCell"/>
</dbReference>
<keyword evidence="3 8" id="KW-0812">Transmembrane</keyword>